<organism evidence="3 4">
    <name type="scientific">Sphingopyxis indica</name>
    <dbReference type="NCBI Taxonomy" id="436663"/>
    <lineage>
        <taxon>Bacteria</taxon>
        <taxon>Pseudomonadati</taxon>
        <taxon>Pseudomonadota</taxon>
        <taxon>Alphaproteobacteria</taxon>
        <taxon>Sphingomonadales</taxon>
        <taxon>Sphingomonadaceae</taxon>
        <taxon>Sphingopyxis</taxon>
    </lineage>
</organism>
<protein>
    <recommendedName>
        <fullName evidence="1">Heat shock protein HspQ</fullName>
    </recommendedName>
</protein>
<dbReference type="SMART" id="SM00992">
    <property type="entry name" value="YccV-like"/>
    <property type="match status" value="1"/>
</dbReference>
<name>A0A239EDI8_9SPHN</name>
<dbReference type="AlphaFoldDB" id="A0A239EDI8"/>
<proteinExistence type="predicted"/>
<dbReference type="GO" id="GO:0003677">
    <property type="term" value="F:DNA binding"/>
    <property type="evidence" value="ECO:0007669"/>
    <property type="project" value="UniProtKB-UniRule"/>
</dbReference>
<dbReference type="OrthoDB" id="9797680at2"/>
<gene>
    <name evidence="3" type="ORF">SAMN06295955_101718</name>
</gene>
<keyword evidence="4" id="KW-1185">Reference proteome</keyword>
<evidence type="ECO:0000313" key="4">
    <source>
        <dbReference type="Proteomes" id="UP000198339"/>
    </source>
</evidence>
<evidence type="ECO:0000259" key="2">
    <source>
        <dbReference type="SMART" id="SM00992"/>
    </source>
</evidence>
<keyword evidence="3" id="KW-0346">Stress response</keyword>
<accession>A0A239EDI8</accession>
<dbReference type="PANTHER" id="PTHR48439:SF1">
    <property type="entry name" value="HEMIMETHYLATED DNA-BINDING DOMAIN-CONTAINING PROTEIN"/>
    <property type="match status" value="1"/>
</dbReference>
<dbReference type="InterPro" id="IPR011722">
    <property type="entry name" value="Hemimethylated_DNA-bd_dom"/>
</dbReference>
<evidence type="ECO:0000313" key="3">
    <source>
        <dbReference type="EMBL" id="SNS42667.1"/>
    </source>
</evidence>
<reference evidence="3 4" key="1">
    <citation type="submission" date="2017-06" db="EMBL/GenBank/DDBJ databases">
        <authorList>
            <person name="Kim H.J."/>
            <person name="Triplett B.A."/>
        </authorList>
    </citation>
    <scope>NUCLEOTIDE SEQUENCE [LARGE SCALE GENOMIC DNA]</scope>
    <source>
        <strain evidence="3 4">DS15</strain>
    </source>
</reference>
<dbReference type="NCBIfam" id="TIGR02097">
    <property type="entry name" value="yccV"/>
    <property type="match status" value="1"/>
</dbReference>
<evidence type="ECO:0000256" key="1">
    <source>
        <dbReference type="NCBIfam" id="TIGR02097"/>
    </source>
</evidence>
<dbReference type="Pfam" id="PF08755">
    <property type="entry name" value="YccV-like"/>
    <property type="match status" value="1"/>
</dbReference>
<dbReference type="Gene3D" id="2.30.30.390">
    <property type="entry name" value="Hemimethylated DNA-binding domain"/>
    <property type="match status" value="1"/>
</dbReference>
<dbReference type="InterPro" id="IPR036623">
    <property type="entry name" value="Hemimethylated_DNA-bd_sf"/>
</dbReference>
<dbReference type="PANTHER" id="PTHR48439">
    <property type="entry name" value="HEMIMETHYLATED DNA-BINDING DOMAIN-CONTAINING PROTEIN"/>
    <property type="match status" value="1"/>
</dbReference>
<feature type="domain" description="Hemimethylated DNA-binding" evidence="2">
    <location>
        <begin position="24"/>
        <end position="123"/>
    </location>
</feature>
<dbReference type="InterPro" id="IPR053189">
    <property type="entry name" value="Clp_protease_adapter_ClpF"/>
</dbReference>
<dbReference type="Proteomes" id="UP000198339">
    <property type="component" value="Unassembled WGS sequence"/>
</dbReference>
<sequence length="128" mass="14682">MIAKNPSEYQGEVEGGVPAPLIERARFAPGDIVRHRMFDFRGVVFDVDPVFSNSEEWYQAIPEAIRPAKEQPYYHLLAENEESSYIAYVSQQNLVADAEHGPVDHPQIDAMFDGIEKGRYRIRSIHRH</sequence>
<dbReference type="RefSeq" id="WP_089214555.1">
    <property type="nucleotide sequence ID" value="NZ_CP076394.1"/>
</dbReference>
<dbReference type="EMBL" id="FZPA01000001">
    <property type="protein sequence ID" value="SNS42667.1"/>
    <property type="molecule type" value="Genomic_DNA"/>
</dbReference>
<dbReference type="SUPFAM" id="SSF141255">
    <property type="entry name" value="YccV-like"/>
    <property type="match status" value="1"/>
</dbReference>